<reference evidence="2 3" key="1">
    <citation type="submission" date="2018-12" db="EMBL/GenBank/DDBJ databases">
        <authorList>
            <consortium name="Pathogen Informatics"/>
        </authorList>
    </citation>
    <scope>NUCLEOTIDE SEQUENCE [LARGE SCALE GENOMIC DNA]</scope>
    <source>
        <strain evidence="2 3">NCTC8284</strain>
    </source>
</reference>
<dbReference type="KEGG" id="rpne:NCTC8284_01889"/>
<feature type="transmembrane region" description="Helical" evidence="1">
    <location>
        <begin position="12"/>
        <end position="32"/>
    </location>
</feature>
<dbReference type="EMBL" id="LR134405">
    <property type="protein sequence ID" value="VEH66714.1"/>
    <property type="molecule type" value="Genomic_DNA"/>
</dbReference>
<dbReference type="Proteomes" id="UP000278733">
    <property type="component" value="Chromosome"/>
</dbReference>
<sequence length="35" mass="4008">METQTTPLIRFAIAFAIVCLGLSILTPFINAIRWW</sequence>
<protein>
    <submittedName>
        <fullName evidence="2">Uncharacterized protein</fullName>
    </submittedName>
</protein>
<keyword evidence="1" id="KW-0472">Membrane</keyword>
<accession>A0A3S4XTR7</accession>
<evidence type="ECO:0000313" key="3">
    <source>
        <dbReference type="Proteomes" id="UP000278733"/>
    </source>
</evidence>
<keyword evidence="1" id="KW-0812">Transmembrane</keyword>
<evidence type="ECO:0000256" key="1">
    <source>
        <dbReference type="SAM" id="Phobius"/>
    </source>
</evidence>
<keyword evidence="1" id="KW-1133">Transmembrane helix</keyword>
<gene>
    <name evidence="2" type="ORF">NCTC8284_01889</name>
</gene>
<dbReference type="AlphaFoldDB" id="A0A3S4XTR7"/>
<evidence type="ECO:0000313" key="2">
    <source>
        <dbReference type="EMBL" id="VEH66714.1"/>
    </source>
</evidence>
<proteinExistence type="predicted"/>
<name>A0A3S4XTR7_9PAST</name>
<organism evidence="2 3">
    <name type="scientific">Rodentibacter pneumotropicus</name>
    <dbReference type="NCBI Taxonomy" id="758"/>
    <lineage>
        <taxon>Bacteria</taxon>
        <taxon>Pseudomonadati</taxon>
        <taxon>Pseudomonadota</taxon>
        <taxon>Gammaproteobacteria</taxon>
        <taxon>Pasteurellales</taxon>
        <taxon>Pasteurellaceae</taxon>
        <taxon>Rodentibacter</taxon>
    </lineage>
</organism>